<dbReference type="RefSeq" id="WP_184154541.1">
    <property type="nucleotide sequence ID" value="NZ_JACHFM010000005.1"/>
</dbReference>
<feature type="domain" description="Histidine kinase" evidence="10">
    <location>
        <begin position="156"/>
        <end position="364"/>
    </location>
</feature>
<dbReference type="GO" id="GO:0000155">
    <property type="term" value="F:phosphorelay sensor kinase activity"/>
    <property type="evidence" value="ECO:0007669"/>
    <property type="project" value="InterPro"/>
</dbReference>
<dbReference type="InterPro" id="IPR004358">
    <property type="entry name" value="Sig_transdc_His_kin-like_C"/>
</dbReference>
<dbReference type="Proteomes" id="UP000549457">
    <property type="component" value="Unassembled WGS sequence"/>
</dbReference>
<dbReference type="Pfam" id="PF00512">
    <property type="entry name" value="HisKA"/>
    <property type="match status" value="1"/>
</dbReference>
<accession>A0A840SYK4</accession>
<evidence type="ECO:0000256" key="2">
    <source>
        <dbReference type="ARBA" id="ARBA00012438"/>
    </source>
</evidence>
<organism evidence="12 13">
    <name type="scientific">Amaricoccus macauensis</name>
    <dbReference type="NCBI Taxonomy" id="57001"/>
    <lineage>
        <taxon>Bacteria</taxon>
        <taxon>Pseudomonadati</taxon>
        <taxon>Pseudomonadota</taxon>
        <taxon>Alphaproteobacteria</taxon>
        <taxon>Rhodobacterales</taxon>
        <taxon>Paracoccaceae</taxon>
        <taxon>Amaricoccus</taxon>
    </lineage>
</organism>
<dbReference type="GO" id="GO:0005524">
    <property type="term" value="F:ATP binding"/>
    <property type="evidence" value="ECO:0007669"/>
    <property type="project" value="UniProtKB-KW"/>
</dbReference>
<evidence type="ECO:0000256" key="4">
    <source>
        <dbReference type="ARBA" id="ARBA00022679"/>
    </source>
</evidence>
<feature type="domain" description="Response regulatory" evidence="11">
    <location>
        <begin position="386"/>
        <end position="498"/>
    </location>
</feature>
<evidence type="ECO:0000256" key="7">
    <source>
        <dbReference type="ARBA" id="ARBA00022840"/>
    </source>
</evidence>
<feature type="modified residue" description="4-aspartylphosphate" evidence="9">
    <location>
        <position position="435"/>
    </location>
</feature>
<dbReference type="EMBL" id="JACHFM010000005">
    <property type="protein sequence ID" value="MBB5224181.1"/>
    <property type="molecule type" value="Genomic_DNA"/>
</dbReference>
<dbReference type="Pfam" id="PF00072">
    <property type="entry name" value="Response_reg"/>
    <property type="match status" value="2"/>
</dbReference>
<dbReference type="PANTHER" id="PTHR43065">
    <property type="entry name" value="SENSOR HISTIDINE KINASE"/>
    <property type="match status" value="1"/>
</dbReference>
<dbReference type="InterPro" id="IPR036890">
    <property type="entry name" value="HATPase_C_sf"/>
</dbReference>
<keyword evidence="8" id="KW-0902">Two-component regulatory system</keyword>
<comment type="caution">
    <text evidence="12">The sequence shown here is derived from an EMBL/GenBank/DDBJ whole genome shotgun (WGS) entry which is preliminary data.</text>
</comment>
<dbReference type="PROSITE" id="PS50110">
    <property type="entry name" value="RESPONSE_REGULATORY"/>
    <property type="match status" value="2"/>
</dbReference>
<dbReference type="PRINTS" id="PR00344">
    <property type="entry name" value="BCTRLSENSOR"/>
</dbReference>
<dbReference type="SUPFAM" id="SSF47384">
    <property type="entry name" value="Homodimeric domain of signal transducing histidine kinase"/>
    <property type="match status" value="1"/>
</dbReference>
<dbReference type="SUPFAM" id="SSF52172">
    <property type="entry name" value="CheY-like"/>
    <property type="match status" value="2"/>
</dbReference>
<feature type="domain" description="Response regulatory" evidence="11">
    <location>
        <begin position="11"/>
        <end position="125"/>
    </location>
</feature>
<dbReference type="PANTHER" id="PTHR43065:SF46">
    <property type="entry name" value="C4-DICARBOXYLATE TRANSPORT SENSOR PROTEIN DCTB"/>
    <property type="match status" value="1"/>
</dbReference>
<evidence type="ECO:0000256" key="8">
    <source>
        <dbReference type="ARBA" id="ARBA00023012"/>
    </source>
</evidence>
<evidence type="ECO:0000259" key="10">
    <source>
        <dbReference type="PROSITE" id="PS50109"/>
    </source>
</evidence>
<keyword evidence="6 12" id="KW-0418">Kinase</keyword>
<evidence type="ECO:0000313" key="12">
    <source>
        <dbReference type="EMBL" id="MBB5224181.1"/>
    </source>
</evidence>
<evidence type="ECO:0000256" key="5">
    <source>
        <dbReference type="ARBA" id="ARBA00022741"/>
    </source>
</evidence>
<dbReference type="InterPro" id="IPR005467">
    <property type="entry name" value="His_kinase_dom"/>
</dbReference>
<dbReference type="SUPFAM" id="SSF55874">
    <property type="entry name" value="ATPase domain of HSP90 chaperone/DNA topoisomerase II/histidine kinase"/>
    <property type="match status" value="1"/>
</dbReference>
<reference evidence="12 13" key="1">
    <citation type="submission" date="2020-08" db="EMBL/GenBank/DDBJ databases">
        <title>Genomic Encyclopedia of Type Strains, Phase IV (KMG-IV): sequencing the most valuable type-strain genomes for metagenomic binning, comparative biology and taxonomic classification.</title>
        <authorList>
            <person name="Goeker M."/>
        </authorList>
    </citation>
    <scope>NUCLEOTIDE SEQUENCE [LARGE SCALE GENOMIC DNA]</scope>
    <source>
        <strain evidence="12 13">DSM 101730</strain>
    </source>
</reference>
<dbReference type="InterPro" id="IPR003594">
    <property type="entry name" value="HATPase_dom"/>
</dbReference>
<dbReference type="InterPro" id="IPR036097">
    <property type="entry name" value="HisK_dim/P_sf"/>
</dbReference>
<dbReference type="Pfam" id="PF02518">
    <property type="entry name" value="HATPase_c"/>
    <property type="match status" value="1"/>
</dbReference>
<gene>
    <name evidence="12" type="ORF">HNP73_004142</name>
</gene>
<dbReference type="InterPro" id="IPR011006">
    <property type="entry name" value="CheY-like_superfamily"/>
</dbReference>
<dbReference type="SMART" id="SM00388">
    <property type="entry name" value="HisKA"/>
    <property type="match status" value="1"/>
</dbReference>
<dbReference type="Gene3D" id="3.40.50.2300">
    <property type="match status" value="2"/>
</dbReference>
<evidence type="ECO:0000313" key="13">
    <source>
        <dbReference type="Proteomes" id="UP000549457"/>
    </source>
</evidence>
<dbReference type="InterPro" id="IPR003661">
    <property type="entry name" value="HisK_dim/P_dom"/>
</dbReference>
<evidence type="ECO:0000256" key="3">
    <source>
        <dbReference type="ARBA" id="ARBA00022553"/>
    </source>
</evidence>
<keyword evidence="7" id="KW-0067">ATP-binding</keyword>
<comment type="catalytic activity">
    <reaction evidence="1">
        <text>ATP + protein L-histidine = ADP + protein N-phospho-L-histidine.</text>
        <dbReference type="EC" id="2.7.13.3"/>
    </reaction>
</comment>
<evidence type="ECO:0000256" key="9">
    <source>
        <dbReference type="PROSITE-ProRule" id="PRU00169"/>
    </source>
</evidence>
<name>A0A840SYK4_9RHOB</name>
<dbReference type="CDD" id="cd00082">
    <property type="entry name" value="HisKA"/>
    <property type="match status" value="1"/>
</dbReference>
<proteinExistence type="predicted"/>
<dbReference type="Gene3D" id="3.30.565.10">
    <property type="entry name" value="Histidine kinase-like ATPase, C-terminal domain"/>
    <property type="match status" value="1"/>
</dbReference>
<keyword evidence="13" id="KW-1185">Reference proteome</keyword>
<sequence length="509" mass="53509">MPAEFPGRPWRLLVVDDDVDFAESLVRLLALDGHEARVAHDGVSTCEILANWTADVALVDVRLGREDGVALVGKLHGMAPDMIVVMVTAYASMETAVEALKAGAYDFLIKPFFSYDLDRTLARCFERLRLVAERDAAENRLRQAQRLDALDQIGAGVAHEFNNTLAVILGNLELLDERLEGQPVLRELVDDALGAVRGGMELTSRLLSHARAAPLHTEPTDLGGTLPATWRLLERALGANVRVVLDIPPEVPAVLVDRSQLEASLINLAINARDAMAGDGTLTVTVRSDEAFVDLALSDTGPGMPRDLLTRAVEPFITTKSSGRGLGLGLTMVAGFAERSGGALLLASPPGLGLTATIRLPVAPAEGGAATAARVAAPVSGGRSERVLVVEDDPDVRRTLRRQIAHLGYRVAVAASSDEALGIIGASAIDLMVTDVGLGGGRSGVELLREATARLPDLAALLLTADTARAPGSPVAGVACLLKPVDLATLSRALRAALQPRATDSGAKT</sequence>
<evidence type="ECO:0000256" key="1">
    <source>
        <dbReference type="ARBA" id="ARBA00000085"/>
    </source>
</evidence>
<evidence type="ECO:0000256" key="6">
    <source>
        <dbReference type="ARBA" id="ARBA00022777"/>
    </source>
</evidence>
<feature type="modified residue" description="4-aspartylphosphate" evidence="9">
    <location>
        <position position="60"/>
    </location>
</feature>
<protein>
    <recommendedName>
        <fullName evidence="2">histidine kinase</fullName>
        <ecNumber evidence="2">2.7.13.3</ecNumber>
    </recommendedName>
</protein>
<dbReference type="PROSITE" id="PS50109">
    <property type="entry name" value="HIS_KIN"/>
    <property type="match status" value="1"/>
</dbReference>
<dbReference type="Gene3D" id="1.10.287.130">
    <property type="match status" value="1"/>
</dbReference>
<keyword evidence="5" id="KW-0547">Nucleotide-binding</keyword>
<dbReference type="EC" id="2.7.13.3" evidence="2"/>
<dbReference type="InterPro" id="IPR001789">
    <property type="entry name" value="Sig_transdc_resp-reg_receiver"/>
</dbReference>
<dbReference type="AlphaFoldDB" id="A0A840SYK4"/>
<keyword evidence="4" id="KW-0808">Transferase</keyword>
<keyword evidence="3 9" id="KW-0597">Phosphoprotein</keyword>
<evidence type="ECO:0000259" key="11">
    <source>
        <dbReference type="PROSITE" id="PS50110"/>
    </source>
</evidence>
<dbReference type="SMART" id="SM00448">
    <property type="entry name" value="REC"/>
    <property type="match status" value="2"/>
</dbReference>
<dbReference type="SMART" id="SM00387">
    <property type="entry name" value="HATPase_c"/>
    <property type="match status" value="1"/>
</dbReference>